<dbReference type="Pfam" id="PF02318">
    <property type="entry name" value="FYVE_2"/>
    <property type="match status" value="1"/>
</dbReference>
<dbReference type="PANTHER" id="PTHR14555">
    <property type="entry name" value="MYELIN-ASSOCIATED OLIGODENDROCYTIC BASIC PROTEIN MOBP -RELATED"/>
    <property type="match status" value="1"/>
</dbReference>
<dbReference type="InterPro" id="IPR010911">
    <property type="entry name" value="Rab_BD"/>
</dbReference>
<dbReference type="GeneTree" id="ENSGT00950000183138"/>
<dbReference type="GO" id="GO:0003779">
    <property type="term" value="F:actin binding"/>
    <property type="evidence" value="ECO:0007669"/>
    <property type="project" value="TreeGrafter"/>
</dbReference>
<dbReference type="InterPro" id="IPR011011">
    <property type="entry name" value="Znf_FYVE_PHD"/>
</dbReference>
<keyword evidence="2" id="KW-0863">Zinc-finger</keyword>
<keyword evidence="3" id="KW-0862">Zinc</keyword>
<feature type="domain" description="RabBD" evidence="5">
    <location>
        <begin position="4"/>
        <end position="123"/>
    </location>
</feature>
<sequence length="445" mass="48422">MGKKLDLSTLTDEEAKHVWEVVQRDFDLRRKEEERLEGLKGKIKKENSKRELLSDTAHLSSTHCARCLQPYRLLETPKRQCLDCGLFTCKGCGHNPEEQGWLCDPCHLARLVKRGSLEWYYRRVRARFQHSGGAQVARSLCGRLQGAGGPEPGPGGRSGDSEHTDEDREQDTGAQAQPVGSKKKRILPVHGLDFEADSDDSTPSCGHPSSLSLVSVAADNPQCPVGSKPTGADMEEAALKRRLEALISRPGDQRASSEEEGSSAPIGDPPGAAPEVCTAAGQTPSREKGARGPQDPMQPSRTTDEELSQLEDRVAATASQVQRTESEVSDIEYRIAALQAAGLTVRTSAKPRKKSSLPIFLPQLVGKLGQSPKDLKADPSDEVKVVAAPYLVRRKLSDYPRSQDKDDDSFDRKSVSRGSLTQRNPSGKKGTASHSVAKPVMTHQP</sequence>
<feature type="compositionally biased region" description="Polar residues" evidence="4">
    <location>
        <begin position="201"/>
        <end position="212"/>
    </location>
</feature>
<dbReference type="GO" id="GO:0008270">
    <property type="term" value="F:zinc ion binding"/>
    <property type="evidence" value="ECO:0007669"/>
    <property type="project" value="UniProtKB-KW"/>
</dbReference>
<dbReference type="Pfam" id="PF04698">
    <property type="entry name" value="Rab_eff_C"/>
    <property type="match status" value="1"/>
</dbReference>
<dbReference type="Proteomes" id="UP000694561">
    <property type="component" value="Unplaced"/>
</dbReference>
<keyword evidence="7" id="KW-1185">Reference proteome</keyword>
<dbReference type="GO" id="GO:0030864">
    <property type="term" value="C:cortical actin cytoskeleton"/>
    <property type="evidence" value="ECO:0007669"/>
    <property type="project" value="TreeGrafter"/>
</dbReference>
<evidence type="ECO:0000256" key="1">
    <source>
        <dbReference type="ARBA" id="ARBA00022723"/>
    </source>
</evidence>
<feature type="compositionally biased region" description="Basic and acidic residues" evidence="4">
    <location>
        <begin position="395"/>
        <end position="414"/>
    </location>
</feature>
<accession>A0A8C6B9K9</accession>
<dbReference type="AlphaFoldDB" id="A0A8C6B9K9"/>
<dbReference type="InterPro" id="IPR006788">
    <property type="entry name" value="Myrip/Melanophilin"/>
</dbReference>
<feature type="compositionally biased region" description="Polar residues" evidence="4">
    <location>
        <begin position="416"/>
        <end position="425"/>
    </location>
</feature>
<dbReference type="GO" id="GO:0006886">
    <property type="term" value="P:intracellular protein transport"/>
    <property type="evidence" value="ECO:0007669"/>
    <property type="project" value="InterPro"/>
</dbReference>
<feature type="region of interest" description="Disordered" evidence="4">
    <location>
        <begin position="193"/>
        <end position="212"/>
    </location>
</feature>
<dbReference type="Gene3D" id="3.30.40.10">
    <property type="entry name" value="Zinc/RING finger domain, C3HC4 (zinc finger)"/>
    <property type="match status" value="1"/>
</dbReference>
<dbReference type="Ensembl" id="ENSMMNT00015012512.1">
    <property type="protein sequence ID" value="ENSMMNP00015011427.1"/>
    <property type="gene ID" value="ENSMMNG00015008434.1"/>
</dbReference>
<dbReference type="PANTHER" id="PTHR14555:SF1">
    <property type="entry name" value="MELANOPHILIN"/>
    <property type="match status" value="1"/>
</dbReference>
<name>A0A8C6B9K9_MONMO</name>
<protein>
    <submittedName>
        <fullName evidence="6">Melanophilin</fullName>
    </submittedName>
</protein>
<reference evidence="6" key="2">
    <citation type="submission" date="2025-09" db="UniProtKB">
        <authorList>
            <consortium name="Ensembl"/>
        </authorList>
    </citation>
    <scope>IDENTIFICATION</scope>
</reference>
<evidence type="ECO:0000259" key="5">
    <source>
        <dbReference type="PROSITE" id="PS50916"/>
    </source>
</evidence>
<evidence type="ECO:0000256" key="4">
    <source>
        <dbReference type="SAM" id="MobiDB-lite"/>
    </source>
</evidence>
<feature type="compositionally biased region" description="Gly residues" evidence="4">
    <location>
        <begin position="145"/>
        <end position="158"/>
    </location>
</feature>
<proteinExistence type="predicted"/>
<dbReference type="InterPro" id="IPR041282">
    <property type="entry name" value="FYVE_2"/>
</dbReference>
<gene>
    <name evidence="6" type="primary">MLPH</name>
</gene>
<evidence type="ECO:0000313" key="7">
    <source>
        <dbReference type="Proteomes" id="UP000694561"/>
    </source>
</evidence>
<evidence type="ECO:0000256" key="3">
    <source>
        <dbReference type="ARBA" id="ARBA00022833"/>
    </source>
</evidence>
<dbReference type="PROSITE" id="PS50916">
    <property type="entry name" value="RABBD"/>
    <property type="match status" value="1"/>
</dbReference>
<feature type="region of interest" description="Disordered" evidence="4">
    <location>
        <begin position="394"/>
        <end position="445"/>
    </location>
</feature>
<dbReference type="GO" id="GO:0031267">
    <property type="term" value="F:small GTPase binding"/>
    <property type="evidence" value="ECO:0007669"/>
    <property type="project" value="InterPro"/>
</dbReference>
<dbReference type="InterPro" id="IPR037442">
    <property type="entry name" value="Melanophilin_FYVE-rel_dom"/>
</dbReference>
<feature type="region of interest" description="Disordered" evidence="4">
    <location>
        <begin position="143"/>
        <end position="186"/>
    </location>
</feature>
<dbReference type="InterPro" id="IPR051745">
    <property type="entry name" value="Intracell_Transport_Effector"/>
</dbReference>
<evidence type="ECO:0000256" key="2">
    <source>
        <dbReference type="ARBA" id="ARBA00022771"/>
    </source>
</evidence>
<reference evidence="6" key="1">
    <citation type="submission" date="2025-08" db="UniProtKB">
        <authorList>
            <consortium name="Ensembl"/>
        </authorList>
    </citation>
    <scope>IDENTIFICATION</scope>
</reference>
<evidence type="ECO:0000313" key="6">
    <source>
        <dbReference type="Ensembl" id="ENSMMNP00015011427.1"/>
    </source>
</evidence>
<organism evidence="6 7">
    <name type="scientific">Monodon monoceros</name>
    <name type="common">Narwhal</name>
    <name type="synonym">Ceratodon monodon</name>
    <dbReference type="NCBI Taxonomy" id="40151"/>
    <lineage>
        <taxon>Eukaryota</taxon>
        <taxon>Metazoa</taxon>
        <taxon>Chordata</taxon>
        <taxon>Craniata</taxon>
        <taxon>Vertebrata</taxon>
        <taxon>Euteleostomi</taxon>
        <taxon>Mammalia</taxon>
        <taxon>Eutheria</taxon>
        <taxon>Laurasiatheria</taxon>
        <taxon>Artiodactyla</taxon>
        <taxon>Whippomorpha</taxon>
        <taxon>Cetacea</taxon>
        <taxon>Odontoceti</taxon>
        <taxon>Monodontidae</taxon>
        <taxon>Monodon</taxon>
    </lineage>
</organism>
<dbReference type="CDD" id="cd15752">
    <property type="entry name" value="FYVE_SlaC2-a"/>
    <property type="match status" value="1"/>
</dbReference>
<dbReference type="SUPFAM" id="SSF57903">
    <property type="entry name" value="FYVE/PHD zinc finger"/>
    <property type="match status" value="1"/>
</dbReference>
<dbReference type="FunFam" id="3.30.40.10:FF:000018">
    <property type="entry name" value="Synaptotagmin-like 5, isoform CRA_a"/>
    <property type="match status" value="1"/>
</dbReference>
<dbReference type="GO" id="GO:0017022">
    <property type="term" value="F:myosin binding"/>
    <property type="evidence" value="ECO:0007669"/>
    <property type="project" value="TreeGrafter"/>
</dbReference>
<dbReference type="InterPro" id="IPR013083">
    <property type="entry name" value="Znf_RING/FYVE/PHD"/>
</dbReference>
<feature type="region of interest" description="Disordered" evidence="4">
    <location>
        <begin position="222"/>
        <end position="329"/>
    </location>
</feature>
<keyword evidence="1" id="KW-0479">Metal-binding</keyword>